<feature type="transmembrane region" description="Helical" evidence="1">
    <location>
        <begin position="277"/>
        <end position="298"/>
    </location>
</feature>
<protein>
    <submittedName>
        <fullName evidence="4">Acyl_transf_3 domain-containing protein</fullName>
    </submittedName>
</protein>
<accession>A0A0R3S563</accession>
<keyword evidence="1" id="KW-0472">Membrane</keyword>
<organism evidence="3 4">
    <name type="scientific">Elaeophora elaphi</name>
    <dbReference type="NCBI Taxonomy" id="1147741"/>
    <lineage>
        <taxon>Eukaryota</taxon>
        <taxon>Metazoa</taxon>
        <taxon>Ecdysozoa</taxon>
        <taxon>Nematoda</taxon>
        <taxon>Chromadorea</taxon>
        <taxon>Rhabditida</taxon>
        <taxon>Spirurina</taxon>
        <taxon>Spiruromorpha</taxon>
        <taxon>Filarioidea</taxon>
        <taxon>Onchocercidae</taxon>
        <taxon>Elaeophora</taxon>
    </lineage>
</organism>
<sequence>MSISANILDCKEALKNLWMQFVANAFFSVDTFFFISGLLLSYIWFKEYRKDKKKTMSVTAWLLFYIHRMIRLSPPYYIIIAFYSFVFKSFLVNAPALLITFEDQCEKSWWTNFLYLNNFIYIDDQCYLVTWYLATDFQLHVFAPVLLIPLALKPRLGYITAAVLLLLSTIVNLVTVYVEYFPPTDFSLGTMDPRMGSYRYYSLLIYQAPWIRCQVYIIGILVGYLLQTVKTLHISKLKNMICWIISLTLGLLVIISLRDWIGYDILMDLSARAFYSAFSKLAWGLALAYITIACFYGYGGPINDFMSLSMWKPLGRLTYCAYLTHLTVLMYMVYMGVDAFTFSNIAHTFLIFTIPCCVISWFFAYWLSVLFELPATKLEMILLNKIQDKLLKKQTSGAIQAMEQN</sequence>
<feature type="transmembrane region" description="Helical" evidence="1">
    <location>
        <begin position="200"/>
        <end position="225"/>
    </location>
</feature>
<evidence type="ECO:0000259" key="2">
    <source>
        <dbReference type="Pfam" id="PF01757"/>
    </source>
</evidence>
<keyword evidence="1" id="KW-0812">Transmembrane</keyword>
<dbReference type="WBParaSite" id="EEL_0000993201-mRNA-1">
    <property type="protein sequence ID" value="EEL_0000993201-mRNA-1"/>
    <property type="gene ID" value="EEL_0000993201"/>
</dbReference>
<dbReference type="GO" id="GO:0016747">
    <property type="term" value="F:acyltransferase activity, transferring groups other than amino-acyl groups"/>
    <property type="evidence" value="ECO:0007669"/>
    <property type="project" value="InterPro"/>
</dbReference>
<feature type="transmembrane region" description="Helical" evidence="1">
    <location>
        <begin position="159"/>
        <end position="180"/>
    </location>
</feature>
<feature type="domain" description="Acyltransferase 3" evidence="2">
    <location>
        <begin position="18"/>
        <end position="363"/>
    </location>
</feature>
<dbReference type="PANTHER" id="PTHR11161:SF55">
    <property type="entry name" value="NOSE RESISTANT-TO-FLUOXETINE PROTEIN N-TERMINAL DOMAIN-CONTAINING PROTEIN"/>
    <property type="match status" value="1"/>
</dbReference>
<dbReference type="InterPro" id="IPR002656">
    <property type="entry name" value="Acyl_transf_3_dom"/>
</dbReference>
<feature type="transmembrane region" description="Helical" evidence="1">
    <location>
        <begin position="237"/>
        <end position="257"/>
    </location>
</feature>
<feature type="transmembrane region" description="Helical" evidence="1">
    <location>
        <begin position="21"/>
        <end position="45"/>
    </location>
</feature>
<dbReference type="AlphaFoldDB" id="A0A0R3S563"/>
<name>A0A0R3S563_9BILA</name>
<feature type="transmembrane region" description="Helical" evidence="1">
    <location>
        <begin position="319"/>
        <end position="337"/>
    </location>
</feature>
<dbReference type="Proteomes" id="UP000050640">
    <property type="component" value="Unplaced"/>
</dbReference>
<evidence type="ECO:0000313" key="3">
    <source>
        <dbReference type="Proteomes" id="UP000050640"/>
    </source>
</evidence>
<keyword evidence="1" id="KW-1133">Transmembrane helix</keyword>
<reference evidence="4" key="1">
    <citation type="submission" date="2017-02" db="UniProtKB">
        <authorList>
            <consortium name="WormBaseParasite"/>
        </authorList>
    </citation>
    <scope>IDENTIFICATION</scope>
</reference>
<dbReference type="Pfam" id="PF01757">
    <property type="entry name" value="Acyl_transf_3"/>
    <property type="match status" value="1"/>
</dbReference>
<evidence type="ECO:0000256" key="1">
    <source>
        <dbReference type="SAM" id="Phobius"/>
    </source>
</evidence>
<proteinExistence type="predicted"/>
<feature type="transmembrane region" description="Helical" evidence="1">
    <location>
        <begin position="76"/>
        <end position="101"/>
    </location>
</feature>
<evidence type="ECO:0000313" key="4">
    <source>
        <dbReference type="WBParaSite" id="EEL_0000993201-mRNA-1"/>
    </source>
</evidence>
<keyword evidence="3" id="KW-1185">Reference proteome</keyword>
<feature type="transmembrane region" description="Helical" evidence="1">
    <location>
        <begin position="349"/>
        <end position="371"/>
    </location>
</feature>
<feature type="transmembrane region" description="Helical" evidence="1">
    <location>
        <begin position="131"/>
        <end position="152"/>
    </location>
</feature>
<dbReference type="PANTHER" id="PTHR11161">
    <property type="entry name" value="O-ACYLTRANSFERASE"/>
    <property type="match status" value="1"/>
</dbReference>
<dbReference type="InterPro" id="IPR052728">
    <property type="entry name" value="O2_lipid_transport_reg"/>
</dbReference>